<name>A0A397ES20_APHAT</name>
<dbReference type="Gene3D" id="1.10.8.60">
    <property type="match status" value="1"/>
</dbReference>
<dbReference type="InterPro" id="IPR050130">
    <property type="entry name" value="ClpA_ClpB"/>
</dbReference>
<keyword evidence="2" id="KW-0067">ATP-binding</keyword>
<dbReference type="SMART" id="SM01086">
    <property type="entry name" value="ClpB_D2-small"/>
    <property type="match status" value="1"/>
</dbReference>
<evidence type="ECO:0000259" key="3">
    <source>
        <dbReference type="SMART" id="SM01086"/>
    </source>
</evidence>
<dbReference type="GO" id="GO:0005524">
    <property type="term" value="F:ATP binding"/>
    <property type="evidence" value="ECO:0007669"/>
    <property type="project" value="UniProtKB-KW"/>
</dbReference>
<sequence length="100" mass="10983">GKAQLREIVKLQFRSAEDRLRDSHQVTISMSTPALDAILAAAYDPQYGARPLKRYIEKHVITQLSRLILAGKLTSKAHVQVVASKTTDGVDFVVQNAVAP</sequence>
<dbReference type="VEuPathDB" id="FungiDB:H257_15554"/>
<evidence type="ECO:0000256" key="1">
    <source>
        <dbReference type="ARBA" id="ARBA00022741"/>
    </source>
</evidence>
<dbReference type="EMBL" id="QUTE01015867">
    <property type="protein sequence ID" value="RHY98818.1"/>
    <property type="molecule type" value="Genomic_DNA"/>
</dbReference>
<evidence type="ECO:0000313" key="4">
    <source>
        <dbReference type="EMBL" id="RHY98818.1"/>
    </source>
</evidence>
<dbReference type="SUPFAM" id="SSF52540">
    <property type="entry name" value="P-loop containing nucleoside triphosphate hydrolases"/>
    <property type="match status" value="1"/>
</dbReference>
<dbReference type="AlphaFoldDB" id="A0A397ES20"/>
<proteinExistence type="predicted"/>
<dbReference type="Proteomes" id="UP000266196">
    <property type="component" value="Unassembled WGS sequence"/>
</dbReference>
<organism evidence="4 5">
    <name type="scientific">Aphanomyces astaci</name>
    <name type="common">Crayfish plague agent</name>
    <dbReference type="NCBI Taxonomy" id="112090"/>
    <lineage>
        <taxon>Eukaryota</taxon>
        <taxon>Sar</taxon>
        <taxon>Stramenopiles</taxon>
        <taxon>Oomycota</taxon>
        <taxon>Saprolegniomycetes</taxon>
        <taxon>Saprolegniales</taxon>
        <taxon>Verrucalvaceae</taxon>
        <taxon>Aphanomyces</taxon>
    </lineage>
</organism>
<dbReference type="PANTHER" id="PTHR11638">
    <property type="entry name" value="ATP-DEPENDENT CLP PROTEASE"/>
    <property type="match status" value="1"/>
</dbReference>
<gene>
    <name evidence="4" type="ORF">DYB31_014982</name>
</gene>
<feature type="domain" description="Clp ATPase C-terminal" evidence="3">
    <location>
        <begin position="1"/>
        <end position="92"/>
    </location>
</feature>
<dbReference type="Pfam" id="PF10431">
    <property type="entry name" value="ClpB_D2-small"/>
    <property type="match status" value="1"/>
</dbReference>
<comment type="caution">
    <text evidence="4">The sequence shown here is derived from an EMBL/GenBank/DDBJ whole genome shotgun (WGS) entry which is preliminary data.</text>
</comment>
<evidence type="ECO:0000256" key="2">
    <source>
        <dbReference type="ARBA" id="ARBA00022840"/>
    </source>
</evidence>
<dbReference type="GO" id="GO:0005737">
    <property type="term" value="C:cytoplasm"/>
    <property type="evidence" value="ECO:0007669"/>
    <property type="project" value="TreeGrafter"/>
</dbReference>
<dbReference type="GO" id="GO:0034605">
    <property type="term" value="P:cellular response to heat"/>
    <property type="evidence" value="ECO:0007669"/>
    <property type="project" value="TreeGrafter"/>
</dbReference>
<dbReference type="InterPro" id="IPR027417">
    <property type="entry name" value="P-loop_NTPase"/>
</dbReference>
<keyword evidence="1" id="KW-0547">Nucleotide-binding</keyword>
<dbReference type="InterPro" id="IPR019489">
    <property type="entry name" value="Clp_ATPase_C"/>
</dbReference>
<dbReference type="PANTHER" id="PTHR11638:SF18">
    <property type="entry name" value="HEAT SHOCK PROTEIN 104"/>
    <property type="match status" value="1"/>
</dbReference>
<reference evidence="4 5" key="1">
    <citation type="submission" date="2018-08" db="EMBL/GenBank/DDBJ databases">
        <title>Aphanomyces genome sequencing and annotation.</title>
        <authorList>
            <person name="Minardi D."/>
            <person name="Oidtmann B."/>
            <person name="Van Der Giezen M."/>
            <person name="Studholme D.J."/>
        </authorList>
    </citation>
    <scope>NUCLEOTIDE SEQUENCE [LARGE SCALE GENOMIC DNA]</scope>
    <source>
        <strain evidence="4 5">197901</strain>
    </source>
</reference>
<feature type="non-terminal residue" evidence="4">
    <location>
        <position position="1"/>
    </location>
</feature>
<accession>A0A397ES20</accession>
<evidence type="ECO:0000313" key="5">
    <source>
        <dbReference type="Proteomes" id="UP000266196"/>
    </source>
</evidence>
<dbReference type="GO" id="GO:0016887">
    <property type="term" value="F:ATP hydrolysis activity"/>
    <property type="evidence" value="ECO:0007669"/>
    <property type="project" value="TreeGrafter"/>
</dbReference>
<protein>
    <recommendedName>
        <fullName evidence="3">Clp ATPase C-terminal domain-containing protein</fullName>
    </recommendedName>
</protein>